<protein>
    <submittedName>
        <fullName evidence="1">Bacteriocin biosynthesis cyclodehydratase domain-containing protein</fullName>
    </submittedName>
</protein>
<comment type="caution">
    <text evidence="1">The sequence shown here is derived from an EMBL/GenBank/DDBJ whole genome shotgun (WGS) entry which is preliminary data.</text>
</comment>
<dbReference type="Gene3D" id="3.40.50.720">
    <property type="entry name" value="NAD(P)-binding Rossmann-like Domain"/>
    <property type="match status" value="1"/>
</dbReference>
<accession>A0A3D9UZA2</accession>
<name>A0A3D9UZA2_9MICO</name>
<gene>
    <name evidence="1" type="ORF">DFJ65_3026</name>
</gene>
<proteinExistence type="predicted"/>
<evidence type="ECO:0000313" key="1">
    <source>
        <dbReference type="EMBL" id="REF31935.1"/>
    </source>
</evidence>
<sequence length="265" mass="28000">MSHPPSTSRQMPPGLPESLWPNRSRALRYDDEHILVGLGCREPQLVGPLREPVLRELIGLGALTRNQWMTAVRRIDPRVTAALHRAVTATMPTDLGGLSFEVHGVGPVATAIGELLPRLGATPSPGTAQLAVTVGAPGARLGTAELRLVVELGCDQVVVGPLLRAGAGPCEHCLNLRRQDADRRWASVWPQVLGTGLHDDEPSTAGELAYIAVGLVGLVARGVVAGRPLPVGAAMSIGSPDGTLRHHLWPAHPRCDCQLADRATA</sequence>
<dbReference type="InterPro" id="IPR022291">
    <property type="entry name" value="Bacteriocin_synth_cyclodeHase"/>
</dbReference>
<dbReference type="Proteomes" id="UP000256253">
    <property type="component" value="Unassembled WGS sequence"/>
</dbReference>
<organism evidence="1 2">
    <name type="scientific">Calidifontibacter indicus</name>
    <dbReference type="NCBI Taxonomy" id="419650"/>
    <lineage>
        <taxon>Bacteria</taxon>
        <taxon>Bacillati</taxon>
        <taxon>Actinomycetota</taxon>
        <taxon>Actinomycetes</taxon>
        <taxon>Micrococcales</taxon>
        <taxon>Dermacoccaceae</taxon>
        <taxon>Calidifontibacter</taxon>
    </lineage>
</organism>
<keyword evidence="2" id="KW-1185">Reference proteome</keyword>
<reference evidence="1 2" key="1">
    <citation type="submission" date="2018-08" db="EMBL/GenBank/DDBJ databases">
        <title>Sequencing the genomes of 1000 actinobacteria strains.</title>
        <authorList>
            <person name="Klenk H.-P."/>
        </authorList>
    </citation>
    <scope>NUCLEOTIDE SEQUENCE [LARGE SCALE GENOMIC DNA]</scope>
    <source>
        <strain evidence="1 2">DSM 22967</strain>
    </source>
</reference>
<dbReference type="AlphaFoldDB" id="A0A3D9UZA2"/>
<evidence type="ECO:0000313" key="2">
    <source>
        <dbReference type="Proteomes" id="UP000256253"/>
    </source>
</evidence>
<dbReference type="NCBIfam" id="TIGR03882">
    <property type="entry name" value="cyclo_dehyd_2"/>
    <property type="match status" value="1"/>
</dbReference>
<dbReference type="EMBL" id="QTUA01000001">
    <property type="protein sequence ID" value="REF31935.1"/>
    <property type="molecule type" value="Genomic_DNA"/>
</dbReference>
<dbReference type="RefSeq" id="WP_170144115.1">
    <property type="nucleotide sequence ID" value="NZ_QTUA01000001.1"/>
</dbReference>